<keyword evidence="2" id="KW-1185">Reference proteome</keyword>
<organism evidence="1 2">
    <name type="scientific">Elysia crispata</name>
    <name type="common">lettuce slug</name>
    <dbReference type="NCBI Taxonomy" id="231223"/>
    <lineage>
        <taxon>Eukaryota</taxon>
        <taxon>Metazoa</taxon>
        <taxon>Spiralia</taxon>
        <taxon>Lophotrochozoa</taxon>
        <taxon>Mollusca</taxon>
        <taxon>Gastropoda</taxon>
        <taxon>Heterobranchia</taxon>
        <taxon>Euthyneura</taxon>
        <taxon>Panpulmonata</taxon>
        <taxon>Sacoglossa</taxon>
        <taxon>Placobranchoidea</taxon>
        <taxon>Plakobranchidae</taxon>
        <taxon>Elysia</taxon>
    </lineage>
</organism>
<dbReference type="EMBL" id="JAWDGP010000619">
    <property type="protein sequence ID" value="KAK3798897.1"/>
    <property type="molecule type" value="Genomic_DNA"/>
</dbReference>
<gene>
    <name evidence="1" type="ORF">RRG08_050276</name>
</gene>
<name>A0AAE1B5C5_9GAST</name>
<comment type="caution">
    <text evidence="1">The sequence shown here is derived from an EMBL/GenBank/DDBJ whole genome shotgun (WGS) entry which is preliminary data.</text>
</comment>
<sequence>MDSILLGKEKISGIRRLHTLTITLEYRGGHVALR</sequence>
<accession>A0AAE1B5C5</accession>
<dbReference type="AlphaFoldDB" id="A0AAE1B5C5"/>
<evidence type="ECO:0000313" key="1">
    <source>
        <dbReference type="EMBL" id="KAK3798897.1"/>
    </source>
</evidence>
<reference evidence="1" key="1">
    <citation type="journal article" date="2023" name="G3 (Bethesda)">
        <title>A reference genome for the long-term kleptoplast-retaining sea slug Elysia crispata morphotype clarki.</title>
        <authorList>
            <person name="Eastman K.E."/>
            <person name="Pendleton A.L."/>
            <person name="Shaikh M.A."/>
            <person name="Suttiyut T."/>
            <person name="Ogas R."/>
            <person name="Tomko P."/>
            <person name="Gavelis G."/>
            <person name="Widhalm J.R."/>
            <person name="Wisecaver J.H."/>
        </authorList>
    </citation>
    <scope>NUCLEOTIDE SEQUENCE</scope>
    <source>
        <strain evidence="1">ECLA1</strain>
    </source>
</reference>
<protein>
    <submittedName>
        <fullName evidence="1">Uncharacterized protein</fullName>
    </submittedName>
</protein>
<proteinExistence type="predicted"/>
<dbReference type="Proteomes" id="UP001283361">
    <property type="component" value="Unassembled WGS sequence"/>
</dbReference>
<evidence type="ECO:0000313" key="2">
    <source>
        <dbReference type="Proteomes" id="UP001283361"/>
    </source>
</evidence>